<evidence type="ECO:0000256" key="2">
    <source>
        <dbReference type="ARBA" id="ARBA00022771"/>
    </source>
</evidence>
<dbReference type="GO" id="GO:0008270">
    <property type="term" value="F:zinc ion binding"/>
    <property type="evidence" value="ECO:0007669"/>
    <property type="project" value="UniProtKB-KW"/>
</dbReference>
<evidence type="ECO:0000256" key="6">
    <source>
        <dbReference type="ARBA" id="ARBA00023163"/>
    </source>
</evidence>
<dbReference type="GO" id="GO:0045944">
    <property type="term" value="P:positive regulation of transcription by RNA polymerase II"/>
    <property type="evidence" value="ECO:0007669"/>
    <property type="project" value="TreeGrafter"/>
</dbReference>
<dbReference type="SUPFAM" id="SSF57716">
    <property type="entry name" value="Glucocorticoid receptor-like (DNA-binding domain)"/>
    <property type="match status" value="1"/>
</dbReference>
<evidence type="ECO:0000313" key="10">
    <source>
        <dbReference type="EMBL" id="CAF1105658.1"/>
    </source>
</evidence>
<dbReference type="InterPro" id="IPR050234">
    <property type="entry name" value="Nuclear_hormone_rcpt_NR1"/>
</dbReference>
<evidence type="ECO:0000259" key="9">
    <source>
        <dbReference type="PROSITE" id="PS51030"/>
    </source>
</evidence>
<evidence type="ECO:0000256" key="7">
    <source>
        <dbReference type="ARBA" id="ARBA00023170"/>
    </source>
</evidence>
<keyword evidence="2" id="KW-0863">Zinc-finger</keyword>
<dbReference type="PANTHER" id="PTHR24082">
    <property type="entry name" value="NUCLEAR HORMONE RECEPTOR"/>
    <property type="match status" value="1"/>
</dbReference>
<dbReference type="GO" id="GO:0000122">
    <property type="term" value="P:negative regulation of transcription by RNA polymerase II"/>
    <property type="evidence" value="ECO:0007669"/>
    <property type="project" value="TreeGrafter"/>
</dbReference>
<keyword evidence="6" id="KW-0804">Transcription</keyword>
<evidence type="ECO:0000256" key="5">
    <source>
        <dbReference type="ARBA" id="ARBA00023125"/>
    </source>
</evidence>
<dbReference type="InterPro" id="IPR013088">
    <property type="entry name" value="Znf_NHR/GATA"/>
</dbReference>
<dbReference type="PANTHER" id="PTHR24082:SF283">
    <property type="entry name" value="NUCLEAR HORMONE RECEPTOR HR96"/>
    <property type="match status" value="1"/>
</dbReference>
<evidence type="ECO:0000256" key="8">
    <source>
        <dbReference type="ARBA" id="ARBA00023242"/>
    </source>
</evidence>
<accession>A0A814PBK9</accession>
<keyword evidence="7" id="KW-0675">Receptor</keyword>
<feature type="domain" description="Nuclear receptor" evidence="9">
    <location>
        <begin position="43"/>
        <end position="119"/>
    </location>
</feature>
<dbReference type="GO" id="GO:0000978">
    <property type="term" value="F:RNA polymerase II cis-regulatory region sequence-specific DNA binding"/>
    <property type="evidence" value="ECO:0007669"/>
    <property type="project" value="TreeGrafter"/>
</dbReference>
<evidence type="ECO:0000256" key="1">
    <source>
        <dbReference type="ARBA" id="ARBA00022723"/>
    </source>
</evidence>
<name>A0A814PBK9_9BILA</name>
<dbReference type="Gene3D" id="1.10.565.10">
    <property type="entry name" value="Retinoid X Receptor"/>
    <property type="match status" value="1"/>
</dbReference>
<dbReference type="EMBL" id="CAJNOE010000268">
    <property type="protein sequence ID" value="CAF1105658.1"/>
    <property type="molecule type" value="Genomic_DNA"/>
</dbReference>
<evidence type="ECO:0000313" key="11">
    <source>
        <dbReference type="Proteomes" id="UP000663860"/>
    </source>
</evidence>
<protein>
    <recommendedName>
        <fullName evidence="9">Nuclear receptor domain-containing protein</fullName>
    </recommendedName>
</protein>
<dbReference type="Pfam" id="PF00105">
    <property type="entry name" value="zf-C4"/>
    <property type="match status" value="1"/>
</dbReference>
<reference evidence="10" key="1">
    <citation type="submission" date="2021-02" db="EMBL/GenBank/DDBJ databases">
        <authorList>
            <person name="Nowell W R."/>
        </authorList>
    </citation>
    <scope>NUCLEOTIDE SEQUENCE</scope>
</reference>
<dbReference type="GO" id="GO:0030154">
    <property type="term" value="P:cell differentiation"/>
    <property type="evidence" value="ECO:0007669"/>
    <property type="project" value="TreeGrafter"/>
</dbReference>
<organism evidence="10 11">
    <name type="scientific">Adineta steineri</name>
    <dbReference type="NCBI Taxonomy" id="433720"/>
    <lineage>
        <taxon>Eukaryota</taxon>
        <taxon>Metazoa</taxon>
        <taxon>Spiralia</taxon>
        <taxon>Gnathifera</taxon>
        <taxon>Rotifera</taxon>
        <taxon>Eurotatoria</taxon>
        <taxon>Bdelloidea</taxon>
        <taxon>Adinetida</taxon>
        <taxon>Adinetidae</taxon>
        <taxon>Adineta</taxon>
    </lineage>
</organism>
<proteinExistence type="predicted"/>
<dbReference type="InterPro" id="IPR001628">
    <property type="entry name" value="Znf_hrmn_rcpt"/>
</dbReference>
<dbReference type="Proteomes" id="UP000663860">
    <property type="component" value="Unassembled WGS sequence"/>
</dbReference>
<dbReference type="AlphaFoldDB" id="A0A814PBK9"/>
<sequence>MTKNNVHFENNQRISTKRSLLTQSFTELNKTKSGSTCKRYKSSLICVVCDDVAHGYNFDAITCESCKAFFRRNGLQLQNLKCHCNGGQYDVRFNVKQRCKKCRLEKCIEKGMRKEWIRTDKEREEKRIKIEENRRLKQVQDNQRSNKNHLKIDDYLSLDVSSLSNNQSYLNQFDWLRIRVIQDYYTGAVKLNEVTGIPSYPSTQPIKSTLELFHMPIYITSMRLISYIKQIDEFRQLKQEDQVYLVKLNLLSLCFFHSIFIYDPRADLYYEPNTKDLFFSGKDWSRTLNKQFHLEMEQLRNDIIDIFQLDDVIIKLFLLIFIFSNQNSLNQSFECVLININVLDIFKAQSIFINLAYKYCLDQYGFRKTSILFSKYIYKIMKIQQLVDEVKYTIDNYIDRRQLTSLMQCLLT</sequence>
<dbReference type="InterPro" id="IPR035500">
    <property type="entry name" value="NHR-like_dom_sf"/>
</dbReference>
<dbReference type="PROSITE" id="PS51030">
    <property type="entry name" value="NUCLEAR_REC_DBD_2"/>
    <property type="match status" value="1"/>
</dbReference>
<dbReference type="PRINTS" id="PR00047">
    <property type="entry name" value="STROIDFINGER"/>
</dbReference>
<dbReference type="Gene3D" id="3.30.50.10">
    <property type="entry name" value="Erythroid Transcription Factor GATA-1, subunit A"/>
    <property type="match status" value="1"/>
</dbReference>
<keyword evidence="5" id="KW-0238">DNA-binding</keyword>
<dbReference type="SMART" id="SM00399">
    <property type="entry name" value="ZnF_C4"/>
    <property type="match status" value="1"/>
</dbReference>
<keyword evidence="4" id="KW-0805">Transcription regulation</keyword>
<evidence type="ECO:0000256" key="4">
    <source>
        <dbReference type="ARBA" id="ARBA00023015"/>
    </source>
</evidence>
<keyword evidence="3" id="KW-0862">Zinc</keyword>
<dbReference type="PROSITE" id="PS00031">
    <property type="entry name" value="NUCLEAR_REC_DBD_1"/>
    <property type="match status" value="1"/>
</dbReference>
<keyword evidence="1" id="KW-0479">Metal-binding</keyword>
<gene>
    <name evidence="10" type="ORF">IZO911_LOCUS23294</name>
</gene>
<keyword evidence="8" id="KW-0539">Nucleus</keyword>
<dbReference type="GO" id="GO:0004879">
    <property type="term" value="F:nuclear receptor activity"/>
    <property type="evidence" value="ECO:0007669"/>
    <property type="project" value="TreeGrafter"/>
</dbReference>
<comment type="caution">
    <text evidence="10">The sequence shown here is derived from an EMBL/GenBank/DDBJ whole genome shotgun (WGS) entry which is preliminary data.</text>
</comment>
<dbReference type="SUPFAM" id="SSF48508">
    <property type="entry name" value="Nuclear receptor ligand-binding domain"/>
    <property type="match status" value="1"/>
</dbReference>
<evidence type="ECO:0000256" key="3">
    <source>
        <dbReference type="ARBA" id="ARBA00022833"/>
    </source>
</evidence>